<dbReference type="Proteomes" id="UP000887578">
    <property type="component" value="Unplaced"/>
</dbReference>
<feature type="compositionally biased region" description="Low complexity" evidence="1">
    <location>
        <begin position="619"/>
        <end position="631"/>
    </location>
</feature>
<dbReference type="PANTHER" id="PTHR47326">
    <property type="entry name" value="TRANSPOSABLE ELEMENT TC3 TRANSPOSASE-LIKE PROTEIN"/>
    <property type="match status" value="1"/>
</dbReference>
<dbReference type="Pfam" id="PF16087">
    <property type="entry name" value="DUF4817"/>
    <property type="match status" value="1"/>
</dbReference>
<evidence type="ECO:0000313" key="3">
    <source>
        <dbReference type="Proteomes" id="UP000887578"/>
    </source>
</evidence>
<feature type="region of interest" description="Disordered" evidence="1">
    <location>
        <begin position="538"/>
        <end position="638"/>
    </location>
</feature>
<dbReference type="Gene3D" id="3.30.420.10">
    <property type="entry name" value="Ribonuclease H-like superfamily/Ribonuclease H"/>
    <property type="match status" value="1"/>
</dbReference>
<feature type="compositionally biased region" description="Polar residues" evidence="1">
    <location>
        <begin position="32"/>
        <end position="52"/>
    </location>
</feature>
<feature type="compositionally biased region" description="Basic residues" evidence="1">
    <location>
        <begin position="1"/>
        <end position="10"/>
    </location>
</feature>
<dbReference type="AlphaFoldDB" id="A0A914PX16"/>
<reference evidence="4" key="1">
    <citation type="submission" date="2022-11" db="UniProtKB">
        <authorList>
            <consortium name="WormBaseParasite"/>
        </authorList>
    </citation>
    <scope>IDENTIFICATION</scope>
</reference>
<feature type="region of interest" description="Disordered" evidence="1">
    <location>
        <begin position="1"/>
        <end position="53"/>
    </location>
</feature>
<evidence type="ECO:0000313" key="4">
    <source>
        <dbReference type="WBParaSite" id="PDA_v2.g2094.t1"/>
    </source>
</evidence>
<proteinExistence type="predicted"/>
<dbReference type="InterPro" id="IPR032135">
    <property type="entry name" value="DUF4817"/>
</dbReference>
<dbReference type="WBParaSite" id="PDA_v2.g2094.t1">
    <property type="protein sequence ID" value="PDA_v2.g2094.t1"/>
    <property type="gene ID" value="PDA_v2.g2094"/>
</dbReference>
<keyword evidence="3" id="KW-1185">Reference proteome</keyword>
<dbReference type="InterPro" id="IPR036397">
    <property type="entry name" value="RNaseH_sf"/>
</dbReference>
<sequence>MSSSKLKHQPCGKPNSDNDNQCSNLNLNQNNKCPSLTPVQSHNKSCSPSRSHNFVEEKNPLKESAASDLCPRIFTCLTLNDGVKAESKNRWKKSSSSNTTTESTISLHIAAYENSNEASASDSFYDKQHDGLKNDKLNTFKTCKNTNHLFNAALEFQTPFEFPRQQNDEVAEPEMSHFRASQRLLNRNDNYNKYTPQQKTDCVIWYIETKSPTEVQRLYRAKYGRNEQAPVRQNITRWFTQFQERGSVFRKKRDAQRPIRSEEKIQEVLEFFSAYQHSSGRRAENEIGISRTSIRRILKDEKWHPYKMQLIQELEPDDHILRVAFAEQHLAFLAADPSHLSRIWWSDEAIFHVNGAVNRHNCRYWSPENPSFHGQQPLHSPKVSVWSAISAIGIIGPYFFPGNVSGESYVQMLEEFFIPVIQDRPYFGTMLFQQDGAPAHFALDTRRLLNEVFPGRWIGRASPNLNMPPRSCDLTPEDFFLWGYIKSKVYSVQIRDLEHLKERIIEVFDNLDPAMVRRACLQGVEHRLRKCLAVNGRSVELPDPPRPVPPQQVAPVPQQPPPNRRRAAASGNAAPASKRRRGRPSNPPSSSTNIRMPEAEIEANVASIAHQPNPEPEPEAAVPMPQQVPPQRNFCSVS</sequence>
<dbReference type="GO" id="GO:0003676">
    <property type="term" value="F:nucleic acid binding"/>
    <property type="evidence" value="ECO:0007669"/>
    <property type="project" value="InterPro"/>
</dbReference>
<name>A0A914PX16_9BILA</name>
<feature type="domain" description="DUF4817" evidence="2">
    <location>
        <begin position="197"/>
        <end position="248"/>
    </location>
</feature>
<organism evidence="3 4">
    <name type="scientific">Panagrolaimus davidi</name>
    <dbReference type="NCBI Taxonomy" id="227884"/>
    <lineage>
        <taxon>Eukaryota</taxon>
        <taxon>Metazoa</taxon>
        <taxon>Ecdysozoa</taxon>
        <taxon>Nematoda</taxon>
        <taxon>Chromadorea</taxon>
        <taxon>Rhabditida</taxon>
        <taxon>Tylenchina</taxon>
        <taxon>Panagrolaimomorpha</taxon>
        <taxon>Panagrolaimoidea</taxon>
        <taxon>Panagrolaimidae</taxon>
        <taxon>Panagrolaimus</taxon>
    </lineage>
</organism>
<accession>A0A914PX16</accession>
<evidence type="ECO:0000256" key="1">
    <source>
        <dbReference type="SAM" id="MobiDB-lite"/>
    </source>
</evidence>
<protein>
    <submittedName>
        <fullName evidence="4">DUF4817 domain-containing protein</fullName>
    </submittedName>
</protein>
<feature type="compositionally biased region" description="Pro residues" evidence="1">
    <location>
        <begin position="542"/>
        <end position="562"/>
    </location>
</feature>
<dbReference type="PANTHER" id="PTHR47326:SF1">
    <property type="entry name" value="HTH PSQ-TYPE DOMAIN-CONTAINING PROTEIN"/>
    <property type="match status" value="1"/>
</dbReference>
<feature type="compositionally biased region" description="Low complexity" evidence="1">
    <location>
        <begin position="15"/>
        <end position="31"/>
    </location>
</feature>
<evidence type="ECO:0000259" key="2">
    <source>
        <dbReference type="Pfam" id="PF16087"/>
    </source>
</evidence>